<dbReference type="Gene3D" id="1.10.150.110">
    <property type="entry name" value="DNA polymerase beta, N-terminal domain-like"/>
    <property type="match status" value="1"/>
</dbReference>
<evidence type="ECO:0000313" key="6">
    <source>
        <dbReference type="Proteomes" id="UP000176815"/>
    </source>
</evidence>
<sequence>MSETPKEQPEKRISNQEIVAELKEVLAAMEVKNVNRFRIRAYQNAVAVLDNLTTSIQDIWEEGRLNEIPGIGDNLEGHLNDLFTRGIVGEFEHAKSGLPEGMFALLGLRGIGAKKAFKLAHAFNLTKRENALEEIKKRAEAGEIQTLEGFGEKSEKEILESIDQLKFSKNDKPRMLLSRAEQIIERVMEYMKTSPEVLKIDALGSFRRRNPTVGDLDIVVATNDPEKVIEHFVNFPEVADVIVKGDRKAVVVLSNDVQVDIRVSTPEAYGAMLQYNTGSKQHNIILRTYALEKGMSLSEYGIKRKGKLEEFDNEEDFYKELKLPYIPPEIRNGTDEVELAEKNKIPDLIKLSDIKGDLQSHTIFSDGINTLEEMVEKAISLGYEYYGVTDHAPSVQARGYKEVERLIQEQRDLINKINSRQDKIKVLFGFEINILADATLGLPDELIKELDFALASIHTAMNQDKAQITERYIMAIENPYINFIGHPSGRLINERDALDVDWKKVFDALKANDKMIEINSQPNRLDLTDDLVRVAINQGINLLINTDAHATDQMDYMKYGIDVARRGHCEKKHIMNSLPLKEFVKLL</sequence>
<dbReference type="Pfam" id="PF14716">
    <property type="entry name" value="HHH_8"/>
    <property type="match status" value="1"/>
</dbReference>
<dbReference type="InterPro" id="IPR004013">
    <property type="entry name" value="PHP_dom"/>
</dbReference>
<dbReference type="PANTHER" id="PTHR36928">
    <property type="entry name" value="PHOSPHATASE YCDX-RELATED"/>
    <property type="match status" value="1"/>
</dbReference>
<dbReference type="SUPFAM" id="SSF47802">
    <property type="entry name" value="DNA polymerase beta, N-terminal domain-like"/>
    <property type="match status" value="1"/>
</dbReference>
<dbReference type="InterPro" id="IPR027421">
    <property type="entry name" value="DNA_pol_lamdba_lyase_dom_sf"/>
</dbReference>
<name>A0A1F4X8N2_UNCKA</name>
<evidence type="ECO:0000259" key="3">
    <source>
        <dbReference type="SMART" id="SM00481"/>
    </source>
</evidence>
<dbReference type="NCBIfam" id="NF006375">
    <property type="entry name" value="PRK08609.1"/>
    <property type="match status" value="1"/>
</dbReference>
<dbReference type="InterPro" id="IPR029398">
    <property type="entry name" value="PolB_thumb"/>
</dbReference>
<dbReference type="Pfam" id="PF14791">
    <property type="entry name" value="DNA_pol_B_thumb"/>
    <property type="match status" value="1"/>
</dbReference>
<dbReference type="Gene3D" id="1.10.150.20">
    <property type="entry name" value="5' to 3' exonuclease, C-terminal subdomain"/>
    <property type="match status" value="1"/>
</dbReference>
<dbReference type="Pfam" id="PF14520">
    <property type="entry name" value="HHH_5"/>
    <property type="match status" value="1"/>
</dbReference>
<dbReference type="InterPro" id="IPR043519">
    <property type="entry name" value="NT_sf"/>
</dbReference>
<evidence type="ECO:0000313" key="5">
    <source>
        <dbReference type="EMBL" id="OGC78036.1"/>
    </source>
</evidence>
<evidence type="ECO:0000256" key="1">
    <source>
        <dbReference type="ARBA" id="ARBA00022679"/>
    </source>
</evidence>
<dbReference type="Pfam" id="PF02811">
    <property type="entry name" value="PHP"/>
    <property type="match status" value="1"/>
</dbReference>
<keyword evidence="2" id="KW-0548">Nucleotidyltransferase</keyword>
<dbReference type="InterPro" id="IPR010996">
    <property type="entry name" value="HHH_MUS81"/>
</dbReference>
<dbReference type="Proteomes" id="UP000176815">
    <property type="component" value="Unassembled WGS sequence"/>
</dbReference>
<organism evidence="5 6">
    <name type="scientific">candidate division WWE3 bacterium RIFOXYD1_FULL_39_9</name>
    <dbReference type="NCBI Taxonomy" id="1802649"/>
    <lineage>
        <taxon>Bacteria</taxon>
        <taxon>Katanobacteria</taxon>
    </lineage>
</organism>
<gene>
    <name evidence="5" type="ORF">A2619_03060</name>
</gene>
<dbReference type="PANTHER" id="PTHR36928:SF1">
    <property type="entry name" value="PHOSPHATASE YCDX-RELATED"/>
    <property type="match status" value="1"/>
</dbReference>
<dbReference type="PIRSF" id="PIRSF005047">
    <property type="entry name" value="UCP005047_YshC"/>
    <property type="match status" value="1"/>
</dbReference>
<dbReference type="Gene3D" id="3.30.460.10">
    <property type="entry name" value="Beta Polymerase, domain 2"/>
    <property type="match status" value="1"/>
</dbReference>
<comment type="caution">
    <text evidence="5">The sequence shown here is derived from an EMBL/GenBank/DDBJ whole genome shotgun (WGS) entry which is preliminary data.</text>
</comment>
<protein>
    <recommendedName>
        <fullName evidence="7">DNA-directed DNA polymerase</fullName>
    </recommendedName>
</protein>
<dbReference type="SUPFAM" id="SSF89550">
    <property type="entry name" value="PHP domain-like"/>
    <property type="match status" value="1"/>
</dbReference>
<dbReference type="SMART" id="SM00481">
    <property type="entry name" value="POLIIIAc"/>
    <property type="match status" value="1"/>
</dbReference>
<dbReference type="InterPro" id="IPR016195">
    <property type="entry name" value="Pol/histidinol_Pase-like"/>
</dbReference>
<dbReference type="InterPro" id="IPR050243">
    <property type="entry name" value="PHP_phosphatase"/>
</dbReference>
<dbReference type="CDD" id="cd07436">
    <property type="entry name" value="PHP_PolX"/>
    <property type="match status" value="1"/>
</dbReference>
<evidence type="ECO:0000256" key="2">
    <source>
        <dbReference type="ARBA" id="ARBA00022695"/>
    </source>
</evidence>
<dbReference type="InterPro" id="IPR002054">
    <property type="entry name" value="DNA-dir_DNA_pol_X"/>
</dbReference>
<dbReference type="GO" id="GO:0005829">
    <property type="term" value="C:cytosol"/>
    <property type="evidence" value="ECO:0007669"/>
    <property type="project" value="TreeGrafter"/>
</dbReference>
<dbReference type="InterPro" id="IPR047967">
    <property type="entry name" value="PolX_PHP"/>
</dbReference>
<dbReference type="GO" id="GO:0003677">
    <property type="term" value="F:DNA binding"/>
    <property type="evidence" value="ECO:0007669"/>
    <property type="project" value="InterPro"/>
</dbReference>
<dbReference type="Gene3D" id="3.20.20.140">
    <property type="entry name" value="Metal-dependent hydrolases"/>
    <property type="match status" value="1"/>
</dbReference>
<dbReference type="SMART" id="SM00483">
    <property type="entry name" value="POLXc"/>
    <property type="match status" value="1"/>
</dbReference>
<dbReference type="GO" id="GO:0008270">
    <property type="term" value="F:zinc ion binding"/>
    <property type="evidence" value="ECO:0007669"/>
    <property type="project" value="TreeGrafter"/>
</dbReference>
<dbReference type="EMBL" id="MEWG01000008">
    <property type="protein sequence ID" value="OGC78036.1"/>
    <property type="molecule type" value="Genomic_DNA"/>
</dbReference>
<evidence type="ECO:0008006" key="7">
    <source>
        <dbReference type="Google" id="ProtNLM"/>
    </source>
</evidence>
<dbReference type="InterPro" id="IPR003141">
    <property type="entry name" value="Pol/His_phosphatase_N"/>
</dbReference>
<dbReference type="InterPro" id="IPR022311">
    <property type="entry name" value="PolX-like"/>
</dbReference>
<dbReference type="AlphaFoldDB" id="A0A1F4X8N2"/>
<evidence type="ECO:0000259" key="4">
    <source>
        <dbReference type="SMART" id="SM00483"/>
    </source>
</evidence>
<dbReference type="Gene3D" id="3.30.210.10">
    <property type="entry name" value="DNA polymerase, thumb domain"/>
    <property type="match status" value="1"/>
</dbReference>
<dbReference type="GO" id="GO:0003887">
    <property type="term" value="F:DNA-directed DNA polymerase activity"/>
    <property type="evidence" value="ECO:0007669"/>
    <property type="project" value="InterPro"/>
</dbReference>
<dbReference type="InterPro" id="IPR037160">
    <property type="entry name" value="DNA_Pol_thumb_sf"/>
</dbReference>
<dbReference type="GO" id="GO:0042578">
    <property type="term" value="F:phosphoric ester hydrolase activity"/>
    <property type="evidence" value="ECO:0007669"/>
    <property type="project" value="TreeGrafter"/>
</dbReference>
<keyword evidence="1" id="KW-0808">Transferase</keyword>
<accession>A0A1F4X8N2</accession>
<proteinExistence type="predicted"/>
<reference evidence="5 6" key="1">
    <citation type="journal article" date="2016" name="Nat. Commun.">
        <title>Thousands of microbial genomes shed light on interconnected biogeochemical processes in an aquifer system.</title>
        <authorList>
            <person name="Anantharaman K."/>
            <person name="Brown C.T."/>
            <person name="Hug L.A."/>
            <person name="Sharon I."/>
            <person name="Castelle C.J."/>
            <person name="Probst A.J."/>
            <person name="Thomas B.C."/>
            <person name="Singh A."/>
            <person name="Wilkins M.J."/>
            <person name="Karaoz U."/>
            <person name="Brodie E.L."/>
            <person name="Williams K.H."/>
            <person name="Hubbard S.S."/>
            <person name="Banfield J.F."/>
        </authorList>
    </citation>
    <scope>NUCLEOTIDE SEQUENCE [LARGE SCALE GENOMIC DNA]</scope>
</reference>
<feature type="domain" description="Polymerase/histidinol phosphatase N-terminal" evidence="3">
    <location>
        <begin position="356"/>
        <end position="436"/>
    </location>
</feature>
<feature type="domain" description="DNA-directed DNA polymerase X" evidence="4">
    <location>
        <begin position="13"/>
        <end position="332"/>
    </location>
</feature>
<dbReference type="SUPFAM" id="SSF81301">
    <property type="entry name" value="Nucleotidyltransferase"/>
    <property type="match status" value="1"/>
</dbReference>
<dbReference type="CDD" id="cd00141">
    <property type="entry name" value="NT_POLXc"/>
    <property type="match status" value="1"/>
</dbReference>